<accession>A0AAV7ELU3</accession>
<gene>
    <name evidence="2" type="ORF">H6P81_008601</name>
</gene>
<feature type="transmembrane region" description="Helical" evidence="1">
    <location>
        <begin position="58"/>
        <end position="77"/>
    </location>
</feature>
<name>A0AAV7ELU3_ARIFI</name>
<feature type="transmembrane region" description="Helical" evidence="1">
    <location>
        <begin position="115"/>
        <end position="132"/>
    </location>
</feature>
<keyword evidence="1" id="KW-0472">Membrane</keyword>
<keyword evidence="1" id="KW-0812">Transmembrane</keyword>
<feature type="transmembrane region" description="Helical" evidence="1">
    <location>
        <begin position="138"/>
        <end position="154"/>
    </location>
</feature>
<evidence type="ECO:0008006" key="4">
    <source>
        <dbReference type="Google" id="ProtNLM"/>
    </source>
</evidence>
<dbReference type="EMBL" id="JAINDJ010000004">
    <property type="protein sequence ID" value="KAG9448636.1"/>
    <property type="molecule type" value="Genomic_DNA"/>
</dbReference>
<keyword evidence="3" id="KW-1185">Reference proteome</keyword>
<evidence type="ECO:0000313" key="2">
    <source>
        <dbReference type="EMBL" id="KAG9448636.1"/>
    </source>
</evidence>
<comment type="caution">
    <text evidence="2">The sequence shown here is derived from an EMBL/GenBank/DDBJ whole genome shotgun (WGS) entry which is preliminary data.</text>
</comment>
<evidence type="ECO:0000313" key="3">
    <source>
        <dbReference type="Proteomes" id="UP000825729"/>
    </source>
</evidence>
<evidence type="ECO:0000256" key="1">
    <source>
        <dbReference type="SAM" id="Phobius"/>
    </source>
</evidence>
<reference evidence="2 3" key="1">
    <citation type="submission" date="2021-07" db="EMBL/GenBank/DDBJ databases">
        <title>The Aristolochia fimbriata genome: insights into angiosperm evolution, floral development and chemical biosynthesis.</title>
        <authorList>
            <person name="Jiao Y."/>
        </authorList>
    </citation>
    <scope>NUCLEOTIDE SEQUENCE [LARGE SCALE GENOMIC DNA]</scope>
    <source>
        <strain evidence="2">IBCAS-2021</strain>
        <tissue evidence="2">Leaf</tissue>
    </source>
</reference>
<organism evidence="2 3">
    <name type="scientific">Aristolochia fimbriata</name>
    <name type="common">White veined hardy Dutchman's pipe vine</name>
    <dbReference type="NCBI Taxonomy" id="158543"/>
    <lineage>
        <taxon>Eukaryota</taxon>
        <taxon>Viridiplantae</taxon>
        <taxon>Streptophyta</taxon>
        <taxon>Embryophyta</taxon>
        <taxon>Tracheophyta</taxon>
        <taxon>Spermatophyta</taxon>
        <taxon>Magnoliopsida</taxon>
        <taxon>Magnoliidae</taxon>
        <taxon>Piperales</taxon>
        <taxon>Aristolochiaceae</taxon>
        <taxon>Aristolochia</taxon>
    </lineage>
</organism>
<dbReference type="Proteomes" id="UP000825729">
    <property type="component" value="Unassembled WGS sequence"/>
</dbReference>
<dbReference type="AlphaFoldDB" id="A0AAV7ELU3"/>
<feature type="transmembrane region" description="Helical" evidence="1">
    <location>
        <begin position="83"/>
        <end position="103"/>
    </location>
</feature>
<protein>
    <recommendedName>
        <fullName evidence="4">PGG domain-containing protein</fullName>
    </recommendedName>
</protein>
<proteinExistence type="predicted"/>
<sequence length="178" mass="19246">MDYSLINRIIVFVAKCFPEKASALASPPRRFMLRDLESLQEINPAPTAAAAANELKTIFGLSFGAAIAIFALLNSTATKASPHSLYLLIVAVMVAFSASLIGISVPKIAKVMESVAVVCIAISFYTFISLLLPRGTRWLVLLVGGLVLLLYLGPSMKKVYDRLGPEPEEGNPDMIKYV</sequence>
<keyword evidence="1" id="KW-1133">Transmembrane helix</keyword>